<comment type="caution">
    <text evidence="2">The sequence shown here is derived from an EMBL/GenBank/DDBJ whole genome shotgun (WGS) entry which is preliminary data.</text>
</comment>
<evidence type="ECO:0000313" key="3">
    <source>
        <dbReference type="Proteomes" id="UP000283855"/>
    </source>
</evidence>
<keyword evidence="2" id="KW-0547">Nucleotide-binding</keyword>
<dbReference type="SUPFAM" id="SSF52540">
    <property type="entry name" value="P-loop containing nucleoside triphosphate hydrolases"/>
    <property type="match status" value="1"/>
</dbReference>
<sequence>MRNLNRIIFINSANIPYADDIYLDGNIHFIGTQGVGKSTILRAILFFYNADTQKLGIPVEKQSYTEYYFPYSNSYIVYEVATENGPFCILSFKSMNRVCYRFIDSPYRKEFFIDEESRTAYSGTDRIRAILDQYDVDYSRIIYTYDEYRNILYGNEAGADMQRYALMESKQYQNIPRTIQNVLLNSKLDAEFIKKTIISSLNEEDTSVDLNTYKEHLKNFETRLRDIEEFQKRETQKQAAEITRLATEVNRRQTALVQGCRELAAARIKAEEALPQWEEKKKQAENDRHIILARRMELQEQSKKKCDRLQEVLAVVNNELQKASQKEKEYDQLNISQIAERSAKKEEWKNRQQGLQEEQRILTSQYTEISTKYKLLIQSLDEQWNKIHEAKLKQQEELGNTYNSRMEEARKLHETATEALYQEYEQLSQTLHPEYNEKQKAMTALDYQIQMCHKETYFAAEQEELKHRIQSYTGLHLSKKNRIENAQLVIRELTLKWDEELQKGFREKDERMEALSHEQKQLRTRIEELETFLQNSRNTLQGWLKDHKLGWEENIGKLCDESILWQTGLSPRQVDEGASFYGINLDLSVIERPIKSINDYQREKESHSGRMEEITSELQHLQADKDLLQEQLKAKYQPRIKEQKDIISVQQYELEKLEQQYQQDMLDIELWKKKEEEERNAHIAVLNKDRQTLQLELQEIDGKLKNLNLEKGKRLNELKQQWNDQQQQIADERNRQAEQLKNEDRLEQQRITAEKNNYESQMNRELHSQGADTERLQSITSQLNEIEAELQFIKNHATLLIEYQKDKRDLIDRIPVWKREQEEQKQLLSQEKESLKKENAILQEQLDRLDKELKETDNAVRDLHTNLDAYAKIAAYDWYKPHQDILGDTGRAAAREITPRKSCIELIEELGRDENQFLQLQTGLRKEINLFTGHFDEDNTFKFATKFNDDWEYLRFAEELNDFIRENKINEFIRRINNEHSDVFKRISMDTSMLTASEKDIHDIISRVNKGFQTCNFVGVIQRIEMKVEESSNRVVNALRAIRKYYNEHAHDLAPGTNLFSSENEQLVKQEAIALLRDFIKEIHAYRYDTIRLYDSFELRFRIVENNNDTGFVEKLSNVGSEGTDILVKAMINIMLLYVFKEGASRKFKDFKLHCMMDEIGKLHPNNVNGILKFANDRNIILINGSPTELNRDTYKHVYLLTKGAQSKTRIARLISDQKL</sequence>
<dbReference type="InterPro" id="IPR027417">
    <property type="entry name" value="P-loop_NTPase"/>
</dbReference>
<name>A0A413T2X5_9BACT</name>
<evidence type="ECO:0000313" key="2">
    <source>
        <dbReference type="EMBL" id="RHA77689.1"/>
    </source>
</evidence>
<reference evidence="2 3" key="1">
    <citation type="submission" date="2018-08" db="EMBL/GenBank/DDBJ databases">
        <title>A genome reference for cultivated species of the human gut microbiota.</title>
        <authorList>
            <person name="Zou Y."/>
            <person name="Xue W."/>
            <person name="Luo G."/>
        </authorList>
    </citation>
    <scope>NUCLEOTIDE SEQUENCE [LARGE SCALE GENOMIC DNA]</scope>
    <source>
        <strain evidence="2 3">AM42-38</strain>
    </source>
</reference>
<keyword evidence="1" id="KW-0175">Coiled coil</keyword>
<gene>
    <name evidence="2" type="ORF">DW921_03435</name>
</gene>
<dbReference type="AlphaFoldDB" id="A0A413T2X5"/>
<dbReference type="Pfam" id="PF12128">
    <property type="entry name" value="DUF3584"/>
    <property type="match status" value="1"/>
</dbReference>
<proteinExistence type="predicted"/>
<feature type="coiled-coil region" evidence="1">
    <location>
        <begin position="267"/>
        <end position="365"/>
    </location>
</feature>
<dbReference type="GO" id="GO:0005524">
    <property type="term" value="F:ATP binding"/>
    <property type="evidence" value="ECO:0007669"/>
    <property type="project" value="UniProtKB-KW"/>
</dbReference>
<evidence type="ECO:0000256" key="1">
    <source>
        <dbReference type="SAM" id="Coils"/>
    </source>
</evidence>
<dbReference type="Proteomes" id="UP000283855">
    <property type="component" value="Unassembled WGS sequence"/>
</dbReference>
<dbReference type="RefSeq" id="WP_118400024.1">
    <property type="nucleotide sequence ID" value="NZ_CABJGD010000005.1"/>
</dbReference>
<organism evidence="2 3">
    <name type="scientific">Phocaeicola coprophilus</name>
    <dbReference type="NCBI Taxonomy" id="387090"/>
    <lineage>
        <taxon>Bacteria</taxon>
        <taxon>Pseudomonadati</taxon>
        <taxon>Bacteroidota</taxon>
        <taxon>Bacteroidia</taxon>
        <taxon>Bacteroidales</taxon>
        <taxon>Bacteroidaceae</taxon>
        <taxon>Phocaeicola</taxon>
    </lineage>
</organism>
<dbReference type="InterPro" id="IPR021979">
    <property type="entry name" value="DUF3584"/>
</dbReference>
<keyword evidence="2" id="KW-0067">ATP-binding</keyword>
<accession>A0A413T2X5</accession>
<feature type="coiled-coil region" evidence="1">
    <location>
        <begin position="776"/>
        <end position="866"/>
    </location>
</feature>
<dbReference type="EMBL" id="QSFT01000005">
    <property type="protein sequence ID" value="RHA77689.1"/>
    <property type="molecule type" value="Genomic_DNA"/>
</dbReference>
<protein>
    <submittedName>
        <fullName evidence="2">ATP-binding protein</fullName>
    </submittedName>
</protein>
<feature type="coiled-coil region" evidence="1">
    <location>
        <begin position="597"/>
        <end position="749"/>
    </location>
</feature>